<evidence type="ECO:0000259" key="7">
    <source>
        <dbReference type="PROSITE" id="PS50157"/>
    </source>
</evidence>
<evidence type="ECO:0000313" key="8">
    <source>
        <dbReference type="EMBL" id="BET00344.1"/>
    </source>
</evidence>
<evidence type="ECO:0000256" key="2">
    <source>
        <dbReference type="ARBA" id="ARBA00022737"/>
    </source>
</evidence>
<evidence type="ECO:0000256" key="3">
    <source>
        <dbReference type="ARBA" id="ARBA00022771"/>
    </source>
</evidence>
<feature type="compositionally biased region" description="Polar residues" evidence="6">
    <location>
        <begin position="463"/>
        <end position="483"/>
    </location>
</feature>
<dbReference type="EMBL" id="AP028919">
    <property type="protein sequence ID" value="BET00344.1"/>
    <property type="molecule type" value="Genomic_DNA"/>
</dbReference>
<feature type="compositionally biased region" description="Polar residues" evidence="6">
    <location>
        <begin position="399"/>
        <end position="409"/>
    </location>
</feature>
<keyword evidence="1" id="KW-0479">Metal-binding</keyword>
<proteinExistence type="predicted"/>
<keyword evidence="3 5" id="KW-0863">Zinc-finger</keyword>
<gene>
    <name evidence="8" type="ORF">NTJ_13160</name>
</gene>
<evidence type="ECO:0000256" key="6">
    <source>
        <dbReference type="SAM" id="MobiDB-lite"/>
    </source>
</evidence>
<dbReference type="InterPro" id="IPR036236">
    <property type="entry name" value="Znf_C2H2_sf"/>
</dbReference>
<protein>
    <submittedName>
        <fullName evidence="8">ZnF_C2H2</fullName>
    </submittedName>
</protein>
<dbReference type="SMART" id="SM00355">
    <property type="entry name" value="ZnF_C2H2"/>
    <property type="match status" value="5"/>
</dbReference>
<dbReference type="SUPFAM" id="SSF57667">
    <property type="entry name" value="beta-beta-alpha zinc fingers"/>
    <property type="match status" value="1"/>
</dbReference>
<feature type="domain" description="C2H2-type" evidence="7">
    <location>
        <begin position="525"/>
        <end position="547"/>
    </location>
</feature>
<feature type="domain" description="C2H2-type" evidence="7">
    <location>
        <begin position="560"/>
        <end position="589"/>
    </location>
</feature>
<feature type="region of interest" description="Disordered" evidence="6">
    <location>
        <begin position="1"/>
        <end position="22"/>
    </location>
</feature>
<dbReference type="PROSITE" id="PS50157">
    <property type="entry name" value="ZINC_FINGER_C2H2_2"/>
    <property type="match status" value="2"/>
</dbReference>
<feature type="region of interest" description="Disordered" evidence="6">
    <location>
        <begin position="68"/>
        <end position="201"/>
    </location>
</feature>
<accession>A0ABN7B7X9</accession>
<keyword evidence="2" id="KW-0677">Repeat</keyword>
<sequence>MKNEDEDSRSDPARNTNNVGNCVKCGTSYTSHVEFVQHLLLHIERFYCRVRLDPNEVESYLASVGKTSANSAAMETEEPVQEKPPTEAVQHEEEEDEEDVDDPDKGSSSPERDVPKPPTVNGEKDQKPVVPPVESHSAASLPNIKKEPSAINDDNTNDDNEKDSVASLNGDDTKSTGSACKPESEAGDESPNTRPSSASLPGITIRKFEDLIGDSKYKLIEDCAAESQNGEFPGKDFFTCPLCPQRFYSQAELEAHAAAAGHIVCTLSNACANLSFDSPAALAAHQQATHPDANRAPTNAVQQLAAQVDRLPQTFNQYLPQQQFTPTFNAPKLGSGVVLAPASAMAPAPSQIPNLPSGIQIMKRPAQEPIPEVSPNKAPRSENGGSPRFRIPDSITLVKGNQPQPSLSSAVANTANQLASRGITMMASGSRQNPQGPPTASATIQPLNNSPAKRLPAGISIVPSRSPTQPAQQQRFQPTSPVNRVQVGRPSATVDLTKDDANSPLRTAPRGRPPMMAPAPPVRRVSCTICDKVFPSNEALNQHMVVHGRGGMAPQAQQRFTCPVCQVSYMSEVKLMQHKRTSGHGLTRQQMAQPTPSQDFAIPIVDLNQPGVRERLLNCGIRHSIKLSTLRNSNNTGVFGIPIIPIDLAQNEAFSRLEDLGASNLLSLGPLQPINTPRR</sequence>
<feature type="compositionally biased region" description="Basic and acidic residues" evidence="6">
    <location>
        <begin position="80"/>
        <end position="91"/>
    </location>
</feature>
<keyword evidence="9" id="KW-1185">Reference proteome</keyword>
<dbReference type="PANTHER" id="PTHR24409:SF295">
    <property type="entry name" value="AZ2-RELATED"/>
    <property type="match status" value="1"/>
</dbReference>
<dbReference type="InterPro" id="IPR013087">
    <property type="entry name" value="Znf_C2H2_type"/>
</dbReference>
<reference evidence="8 9" key="1">
    <citation type="submission" date="2023-09" db="EMBL/GenBank/DDBJ databases">
        <title>Nesidiocoris tenuis whole genome shotgun sequence.</title>
        <authorList>
            <person name="Shibata T."/>
            <person name="Shimoda M."/>
            <person name="Kobayashi T."/>
            <person name="Uehara T."/>
        </authorList>
    </citation>
    <scope>NUCLEOTIDE SEQUENCE [LARGE SCALE GENOMIC DNA]</scope>
    <source>
        <strain evidence="8 9">Japan</strain>
    </source>
</reference>
<dbReference type="PROSITE" id="PS00028">
    <property type="entry name" value="ZINC_FINGER_C2H2_1"/>
    <property type="match status" value="4"/>
</dbReference>
<name>A0ABN7B7X9_9HEMI</name>
<feature type="compositionally biased region" description="Acidic residues" evidence="6">
    <location>
        <begin position="92"/>
        <end position="102"/>
    </location>
</feature>
<feature type="region of interest" description="Disordered" evidence="6">
    <location>
        <begin position="427"/>
        <end position="520"/>
    </location>
</feature>
<evidence type="ECO:0000256" key="4">
    <source>
        <dbReference type="ARBA" id="ARBA00022833"/>
    </source>
</evidence>
<feature type="compositionally biased region" description="Polar residues" evidence="6">
    <location>
        <begin position="427"/>
        <end position="451"/>
    </location>
</feature>
<evidence type="ECO:0000256" key="1">
    <source>
        <dbReference type="ARBA" id="ARBA00022723"/>
    </source>
</evidence>
<evidence type="ECO:0000256" key="5">
    <source>
        <dbReference type="PROSITE-ProRule" id="PRU00042"/>
    </source>
</evidence>
<dbReference type="PANTHER" id="PTHR24409">
    <property type="entry name" value="ZINC FINGER PROTEIN 142"/>
    <property type="match status" value="1"/>
</dbReference>
<feature type="compositionally biased region" description="Pro residues" evidence="6">
    <location>
        <begin position="511"/>
        <end position="520"/>
    </location>
</feature>
<organism evidence="8 9">
    <name type="scientific">Nesidiocoris tenuis</name>
    <dbReference type="NCBI Taxonomy" id="355587"/>
    <lineage>
        <taxon>Eukaryota</taxon>
        <taxon>Metazoa</taxon>
        <taxon>Ecdysozoa</taxon>
        <taxon>Arthropoda</taxon>
        <taxon>Hexapoda</taxon>
        <taxon>Insecta</taxon>
        <taxon>Pterygota</taxon>
        <taxon>Neoptera</taxon>
        <taxon>Paraneoptera</taxon>
        <taxon>Hemiptera</taxon>
        <taxon>Heteroptera</taxon>
        <taxon>Panheteroptera</taxon>
        <taxon>Cimicomorpha</taxon>
        <taxon>Miridae</taxon>
        <taxon>Dicyphina</taxon>
        <taxon>Nesidiocoris</taxon>
    </lineage>
</organism>
<keyword evidence="4" id="KW-0862">Zinc</keyword>
<dbReference type="Pfam" id="PF12874">
    <property type="entry name" value="zf-met"/>
    <property type="match status" value="1"/>
</dbReference>
<feature type="compositionally biased region" description="Polar residues" evidence="6">
    <location>
        <begin position="190"/>
        <end position="199"/>
    </location>
</feature>
<dbReference type="Pfam" id="PF00096">
    <property type="entry name" value="zf-C2H2"/>
    <property type="match status" value="1"/>
</dbReference>
<dbReference type="Proteomes" id="UP001307889">
    <property type="component" value="Chromosome 11"/>
</dbReference>
<dbReference type="Gene3D" id="3.30.160.60">
    <property type="entry name" value="Classic Zinc Finger"/>
    <property type="match status" value="1"/>
</dbReference>
<evidence type="ECO:0000313" key="9">
    <source>
        <dbReference type="Proteomes" id="UP001307889"/>
    </source>
</evidence>
<feature type="region of interest" description="Disordered" evidence="6">
    <location>
        <begin position="367"/>
        <end position="409"/>
    </location>
</feature>